<reference evidence="1 2" key="1">
    <citation type="submission" date="2017-09" db="EMBL/GenBank/DDBJ databases">
        <title>Depth-based differentiation of microbial function through sediment-hosted aquifers and enrichment of novel symbionts in the deep terrestrial subsurface.</title>
        <authorList>
            <person name="Probst A.J."/>
            <person name="Ladd B."/>
            <person name="Jarett J.K."/>
            <person name="Geller-Mcgrath D.E."/>
            <person name="Sieber C.M."/>
            <person name="Emerson J.B."/>
            <person name="Anantharaman K."/>
            <person name="Thomas B.C."/>
            <person name="Malmstrom R."/>
            <person name="Stieglmeier M."/>
            <person name="Klingl A."/>
            <person name="Woyke T."/>
            <person name="Ryan C.M."/>
            <person name="Banfield J.F."/>
        </authorList>
    </citation>
    <scope>NUCLEOTIDE SEQUENCE [LARGE SCALE GENOMIC DNA]</scope>
    <source>
        <strain evidence="1">CG11_big_fil_rev_8_21_14_0_20_36_20</strain>
    </source>
</reference>
<sequence>MVLSTERITELRNEFKVSPDVELSPSNLMSLELKSILKQKCGATAVVEDTVDGYRIHIPKKNIMVISPERFLELAEQHSVMRNHNGNLIVLEGPFSDIIKLCDALTPSLSV</sequence>
<proteinExistence type="predicted"/>
<gene>
    <name evidence="1" type="ORF">COV55_04795</name>
</gene>
<protein>
    <submittedName>
        <fullName evidence="1">Uncharacterized protein</fullName>
    </submittedName>
</protein>
<evidence type="ECO:0000313" key="1">
    <source>
        <dbReference type="EMBL" id="PIR06166.1"/>
    </source>
</evidence>
<name>A0A2H0NDL5_9BACT</name>
<evidence type="ECO:0000313" key="2">
    <source>
        <dbReference type="Proteomes" id="UP000230564"/>
    </source>
</evidence>
<comment type="caution">
    <text evidence="1">The sequence shown here is derived from an EMBL/GenBank/DDBJ whole genome shotgun (WGS) entry which is preliminary data.</text>
</comment>
<accession>A0A2H0NDL5</accession>
<dbReference type="AlphaFoldDB" id="A0A2H0NDL5"/>
<dbReference type="Proteomes" id="UP000230564">
    <property type="component" value="Unassembled WGS sequence"/>
</dbReference>
<organism evidence="1 2">
    <name type="scientific">Candidatus Komeilibacteria bacterium CG11_big_fil_rev_8_21_14_0_20_36_20</name>
    <dbReference type="NCBI Taxonomy" id="1974477"/>
    <lineage>
        <taxon>Bacteria</taxon>
        <taxon>Candidatus Komeiliibacteriota</taxon>
    </lineage>
</organism>
<dbReference type="EMBL" id="PCWQ01000020">
    <property type="protein sequence ID" value="PIR06166.1"/>
    <property type="molecule type" value="Genomic_DNA"/>
</dbReference>